<keyword evidence="6 8" id="KW-0472">Membrane</keyword>
<proteinExistence type="inferred from homology"/>
<comment type="subcellular location">
    <subcellularLocation>
        <location evidence="1">Cell membrane</location>
        <topology evidence="1">Single-pass membrane protein</topology>
    </subcellularLocation>
</comment>
<reference evidence="9" key="1">
    <citation type="journal article" date="2023" name="Phytobiomes J">
        <title>Deciphering the key players within the bacterial microbiota associated with aerial crown gall tumors on rhododendron: Insights into the gallobiome.</title>
        <authorList>
            <person name="Kuzmanovic N."/>
            <person name="Nesme J."/>
            <person name="Wolf J."/>
            <person name="Neumann-Schaal M."/>
            <person name="Petersen J."/>
            <person name="Fernandez-Gnecco G."/>
            <person name="Sproeer C."/>
            <person name="Bunk B."/>
            <person name="Overmann J."/>
            <person name="Sorensen S.J."/>
            <person name="Idczak E."/>
            <person name="Smalla K."/>
        </authorList>
    </citation>
    <scope>NUCLEOTIDE SEQUENCE [LARGE SCALE GENOMIC DNA]</scope>
    <source>
        <strain evidence="9">Rho-14.1</strain>
    </source>
</reference>
<keyword evidence="10" id="KW-1185">Reference proteome</keyword>
<feature type="compositionally biased region" description="Low complexity" evidence="7">
    <location>
        <begin position="148"/>
        <end position="159"/>
    </location>
</feature>
<feature type="compositionally biased region" description="Gly residues" evidence="7">
    <location>
        <begin position="160"/>
        <end position="169"/>
    </location>
</feature>
<evidence type="ECO:0000256" key="1">
    <source>
        <dbReference type="ARBA" id="ARBA00004162"/>
    </source>
</evidence>
<gene>
    <name evidence="9" type="primary">virB10</name>
    <name evidence="9" type="ORF">RMS29_26090</name>
</gene>
<evidence type="ECO:0000256" key="4">
    <source>
        <dbReference type="ARBA" id="ARBA00022692"/>
    </source>
</evidence>
<keyword evidence="4 8" id="KW-0812">Transmembrane</keyword>
<protein>
    <submittedName>
        <fullName evidence="9">Type IV secretion system protein VirB10</fullName>
    </submittedName>
</protein>
<dbReference type="CDD" id="cd16429">
    <property type="entry name" value="VirB10"/>
    <property type="match status" value="1"/>
</dbReference>
<feature type="region of interest" description="Disordered" evidence="7">
    <location>
        <begin position="1"/>
        <end position="21"/>
    </location>
</feature>
<feature type="compositionally biased region" description="Basic and acidic residues" evidence="7">
    <location>
        <begin position="60"/>
        <end position="69"/>
    </location>
</feature>
<evidence type="ECO:0000256" key="5">
    <source>
        <dbReference type="ARBA" id="ARBA00022989"/>
    </source>
</evidence>
<dbReference type="Pfam" id="PF03743">
    <property type="entry name" value="TrbI"/>
    <property type="match status" value="1"/>
</dbReference>
<evidence type="ECO:0000256" key="7">
    <source>
        <dbReference type="SAM" id="MobiDB-lite"/>
    </source>
</evidence>
<evidence type="ECO:0000313" key="10">
    <source>
        <dbReference type="Proteomes" id="UP001277561"/>
    </source>
</evidence>
<organism evidence="9 10">
    <name type="scientific">Agrobacterium rosae</name>
    <dbReference type="NCBI Taxonomy" id="1972867"/>
    <lineage>
        <taxon>Bacteria</taxon>
        <taxon>Pseudomonadati</taxon>
        <taxon>Pseudomonadota</taxon>
        <taxon>Alphaproteobacteria</taxon>
        <taxon>Hyphomicrobiales</taxon>
        <taxon>Rhizobiaceae</taxon>
        <taxon>Rhizobium/Agrobacterium group</taxon>
        <taxon>Agrobacterium</taxon>
    </lineage>
</organism>
<feature type="region of interest" description="Disordered" evidence="7">
    <location>
        <begin position="128"/>
        <end position="186"/>
    </location>
</feature>
<evidence type="ECO:0000256" key="6">
    <source>
        <dbReference type="ARBA" id="ARBA00023136"/>
    </source>
</evidence>
<dbReference type="Gene3D" id="2.40.128.260">
    <property type="entry name" value="Type IV secretion system, VirB10/TraB/TrbI"/>
    <property type="match status" value="2"/>
</dbReference>
<keyword evidence="5 8" id="KW-1133">Transmembrane helix</keyword>
<dbReference type="InterPro" id="IPR005498">
    <property type="entry name" value="T4SS_VirB10/TraB/TrbI"/>
</dbReference>
<accession>A0ABU4W4G4</accession>
<evidence type="ECO:0000313" key="9">
    <source>
        <dbReference type="EMBL" id="MDX8332680.1"/>
    </source>
</evidence>
<name>A0ABU4W4G4_9HYPH</name>
<dbReference type="RefSeq" id="WP_320188781.1">
    <property type="nucleotide sequence ID" value="NZ_CP192771.1"/>
</dbReference>
<dbReference type="InterPro" id="IPR047695">
    <property type="entry name" value="T4SS_VirB10/PtlG"/>
</dbReference>
<feature type="region of interest" description="Disordered" evidence="7">
    <location>
        <begin position="60"/>
        <end position="113"/>
    </location>
</feature>
<dbReference type="NCBIfam" id="NF038091">
    <property type="entry name" value="T4SS_VirB10"/>
    <property type="match status" value="1"/>
</dbReference>
<feature type="compositionally biased region" description="Low complexity" evidence="7">
    <location>
        <begin position="95"/>
        <end position="107"/>
    </location>
</feature>
<sequence length="411" mass="44347">MSNTDNQNPNEEVGVAGERGAGITSVAEEKSAAGTIGRSVIVGLIVLAGLGFLYATWDSGEKKEEERQTKTQIGPGAVPFQPAQLPPPPPPPTTPVQQPQPVQQVQRPEPRDEMLEASIRSPVIAFSNNSSRRENGQNGQQGTGQPGQGQQDFSVDLPPGIGGLLGGQQGQQQQRQDRLRDKLQPTNLEGVTASVLPDLHMVVPQGTQIPCVLQTAISSDQPGMVSCVIQRDVMSASGQVVLMEKGTTVTGEYNEGLRRGQKRIFVLWNRARTPTGVIVNMASPGADGLGRSGFDGKIDNHFWERFGGAILMSIVGDASKYAFQRLNDGTEIETNETENASRDAAAIALENSINIGPTLYKNQGEQVSIFVARDLFFDKVYQLHTTETRTQIYDRTITGDMRANAPAMVTK</sequence>
<keyword evidence="3" id="KW-1003">Cell membrane</keyword>
<evidence type="ECO:0000256" key="3">
    <source>
        <dbReference type="ARBA" id="ARBA00022475"/>
    </source>
</evidence>
<feature type="compositionally biased region" description="Pro residues" evidence="7">
    <location>
        <begin position="84"/>
        <end position="94"/>
    </location>
</feature>
<dbReference type="EMBL" id="JAVRAD010000021">
    <property type="protein sequence ID" value="MDX8332680.1"/>
    <property type="molecule type" value="Genomic_DNA"/>
</dbReference>
<evidence type="ECO:0000256" key="8">
    <source>
        <dbReference type="SAM" id="Phobius"/>
    </source>
</evidence>
<feature type="compositionally biased region" description="Polar residues" evidence="7">
    <location>
        <begin position="1"/>
        <end position="10"/>
    </location>
</feature>
<dbReference type="InterPro" id="IPR042217">
    <property type="entry name" value="T4SS_VirB10/TrbI"/>
</dbReference>
<comment type="caution">
    <text evidence="9">The sequence shown here is derived from an EMBL/GenBank/DDBJ whole genome shotgun (WGS) entry which is preliminary data.</text>
</comment>
<evidence type="ECO:0000256" key="2">
    <source>
        <dbReference type="ARBA" id="ARBA00010265"/>
    </source>
</evidence>
<comment type="similarity">
    <text evidence="2">Belongs to the TrbI/VirB10 family.</text>
</comment>
<dbReference type="Proteomes" id="UP001277561">
    <property type="component" value="Unassembled WGS sequence"/>
</dbReference>
<feature type="compositionally biased region" description="Low complexity" evidence="7">
    <location>
        <begin position="11"/>
        <end position="21"/>
    </location>
</feature>
<feature type="transmembrane region" description="Helical" evidence="8">
    <location>
        <begin position="36"/>
        <end position="57"/>
    </location>
</feature>